<dbReference type="InterPro" id="IPR018062">
    <property type="entry name" value="HTH_AraC-typ_CS"/>
</dbReference>
<keyword evidence="3" id="KW-0804">Transcription</keyword>
<dbReference type="GO" id="GO:0043565">
    <property type="term" value="F:sequence-specific DNA binding"/>
    <property type="evidence" value="ECO:0007669"/>
    <property type="project" value="InterPro"/>
</dbReference>
<comment type="caution">
    <text evidence="6">The sequence shown here is derived from an EMBL/GenBank/DDBJ whole genome shotgun (WGS) entry which is preliminary data.</text>
</comment>
<feature type="transmembrane region" description="Helical" evidence="4">
    <location>
        <begin position="171"/>
        <end position="196"/>
    </location>
</feature>
<evidence type="ECO:0000256" key="1">
    <source>
        <dbReference type="ARBA" id="ARBA00023015"/>
    </source>
</evidence>
<dbReference type="Gene3D" id="1.10.10.60">
    <property type="entry name" value="Homeodomain-like"/>
    <property type="match status" value="1"/>
</dbReference>
<feature type="transmembrane region" description="Helical" evidence="4">
    <location>
        <begin position="97"/>
        <end position="116"/>
    </location>
</feature>
<dbReference type="PROSITE" id="PS00041">
    <property type="entry name" value="HTH_ARAC_FAMILY_1"/>
    <property type="match status" value="1"/>
</dbReference>
<dbReference type="PANTHER" id="PTHR43280:SF29">
    <property type="entry name" value="ARAC-FAMILY TRANSCRIPTIONAL REGULATOR"/>
    <property type="match status" value="1"/>
</dbReference>
<feature type="transmembrane region" description="Helical" evidence="4">
    <location>
        <begin position="34"/>
        <end position="52"/>
    </location>
</feature>
<dbReference type="AlphaFoldDB" id="A0A4U6D032"/>
<evidence type="ECO:0000256" key="2">
    <source>
        <dbReference type="ARBA" id="ARBA00023125"/>
    </source>
</evidence>
<feature type="domain" description="HTH araC/xylS-type" evidence="5">
    <location>
        <begin position="269"/>
        <end position="370"/>
    </location>
</feature>
<dbReference type="InterPro" id="IPR018060">
    <property type="entry name" value="HTH_AraC"/>
</dbReference>
<accession>A0A4U6D032</accession>
<name>A0A4U6D032_9BACT</name>
<keyword evidence="2" id="KW-0238">DNA-binding</keyword>
<keyword evidence="1" id="KW-0805">Transcription regulation</keyword>
<dbReference type="InterPro" id="IPR009057">
    <property type="entry name" value="Homeodomain-like_sf"/>
</dbReference>
<evidence type="ECO:0000313" key="7">
    <source>
        <dbReference type="Proteomes" id="UP000304900"/>
    </source>
</evidence>
<feature type="transmembrane region" description="Helical" evidence="4">
    <location>
        <begin position="6"/>
        <end position="22"/>
    </location>
</feature>
<feature type="transmembrane region" description="Helical" evidence="4">
    <location>
        <begin position="202"/>
        <end position="222"/>
    </location>
</feature>
<feature type="transmembrane region" description="Helical" evidence="4">
    <location>
        <begin position="128"/>
        <end position="150"/>
    </location>
</feature>
<evidence type="ECO:0000313" key="6">
    <source>
        <dbReference type="EMBL" id="TKT89457.1"/>
    </source>
</evidence>
<evidence type="ECO:0000256" key="4">
    <source>
        <dbReference type="SAM" id="Phobius"/>
    </source>
</evidence>
<evidence type="ECO:0000256" key="3">
    <source>
        <dbReference type="ARBA" id="ARBA00023163"/>
    </source>
</evidence>
<dbReference type="OrthoDB" id="5492415at2"/>
<keyword evidence="7" id="KW-1185">Reference proteome</keyword>
<organism evidence="6 7">
    <name type="scientific">Dyadobacter frigoris</name>
    <dbReference type="NCBI Taxonomy" id="2576211"/>
    <lineage>
        <taxon>Bacteria</taxon>
        <taxon>Pseudomonadati</taxon>
        <taxon>Bacteroidota</taxon>
        <taxon>Cytophagia</taxon>
        <taxon>Cytophagales</taxon>
        <taxon>Spirosomataceae</taxon>
        <taxon>Dyadobacter</taxon>
    </lineage>
</organism>
<dbReference type="EMBL" id="SZVO01000012">
    <property type="protein sequence ID" value="TKT89457.1"/>
    <property type="molecule type" value="Genomic_DNA"/>
</dbReference>
<dbReference type="GO" id="GO:0003700">
    <property type="term" value="F:DNA-binding transcription factor activity"/>
    <property type="evidence" value="ECO:0007669"/>
    <property type="project" value="InterPro"/>
</dbReference>
<evidence type="ECO:0000259" key="5">
    <source>
        <dbReference type="PROSITE" id="PS01124"/>
    </source>
</evidence>
<dbReference type="RefSeq" id="WP_137342594.1">
    <property type="nucleotide sequence ID" value="NZ_SZVO01000012.1"/>
</dbReference>
<reference evidence="6 7" key="1">
    <citation type="submission" date="2019-05" db="EMBL/GenBank/DDBJ databases">
        <title>Dyadobacter AR-3-8 sp. nov., isolated from arctic soil.</title>
        <authorList>
            <person name="Chaudhary D.K."/>
        </authorList>
    </citation>
    <scope>NUCLEOTIDE SEQUENCE [LARGE SCALE GENOMIC DNA]</scope>
    <source>
        <strain evidence="6 7">AR-3-8</strain>
    </source>
</reference>
<keyword evidence="4" id="KW-0812">Transmembrane</keyword>
<dbReference type="Pfam" id="PF12833">
    <property type="entry name" value="HTH_18"/>
    <property type="match status" value="1"/>
</dbReference>
<proteinExistence type="predicted"/>
<feature type="transmembrane region" description="Helical" evidence="4">
    <location>
        <begin position="64"/>
        <end position="85"/>
    </location>
</feature>
<dbReference type="PROSITE" id="PS01124">
    <property type="entry name" value="HTH_ARAC_FAMILY_2"/>
    <property type="match status" value="1"/>
</dbReference>
<keyword evidence="4" id="KW-0472">Membrane</keyword>
<keyword evidence="4" id="KW-1133">Transmembrane helix</keyword>
<dbReference type="PANTHER" id="PTHR43280">
    <property type="entry name" value="ARAC-FAMILY TRANSCRIPTIONAL REGULATOR"/>
    <property type="match status" value="1"/>
</dbReference>
<protein>
    <submittedName>
        <fullName evidence="6">AraC family transcriptional regulator</fullName>
    </submittedName>
</protein>
<gene>
    <name evidence="6" type="ORF">FDK13_24250</name>
</gene>
<sequence length="373" mass="43230">MYNPLLTGLAGGGSFLLAFLLFKHPKDNNLNASRWLGVFVISFAFSLLEIFVHDLGLQNVYPKAMILMELSRFLAAPTLYLSVAYFTAPAKTFTWKFFWHFLPFLFFLSFQLPRIVIGNNVEIPDKMLARIIFTIFAAAFPVQISVYWILSYRKLHRHKQNINQMASSTESINLLWLTNFLYVVVAIVLIWLNLAFFRIPGVFDYTPAFYLVSIYFLAYYSLKQKEIYAYPQQTLKELEVIINQDTAIKTEKQKRLSDTQINHLKGKLEKLMDKEKVYLNNELSLPALAKRMESSIHELSFLINDVYGENFFSFVNRYRVEEAKGLLLSDNADPRNMLDIAFESGFNSKTSFNTSFKKLTGLSPTDFLRSFEK</sequence>
<dbReference type="SMART" id="SM00342">
    <property type="entry name" value="HTH_ARAC"/>
    <property type="match status" value="1"/>
</dbReference>
<dbReference type="Proteomes" id="UP000304900">
    <property type="component" value="Unassembled WGS sequence"/>
</dbReference>
<dbReference type="SUPFAM" id="SSF46689">
    <property type="entry name" value="Homeodomain-like"/>
    <property type="match status" value="1"/>
</dbReference>